<reference evidence="2 3" key="1">
    <citation type="submission" date="2024-05" db="EMBL/GenBank/DDBJ databases">
        <authorList>
            <person name="Wallberg A."/>
        </authorList>
    </citation>
    <scope>NUCLEOTIDE SEQUENCE [LARGE SCALE GENOMIC DNA]</scope>
</reference>
<protein>
    <recommendedName>
        <fullName evidence="1">Condensin II complex subunit H2 N-terminal domain-containing protein</fullName>
    </recommendedName>
</protein>
<feature type="non-terminal residue" evidence="2">
    <location>
        <position position="247"/>
    </location>
</feature>
<sequence length="247" mass="28402">MSSYARQNGNLDQQFAIFLNPIKDLSQNWEIDISKILDDYLEKIDGIEKNFQDRSPVLSFTEAAMVIQGSVNIYSRKVEYFEKIILQVLSDFGSSQVKNIMEKDSPNDRKERVRNLNDFEFKKINDIQSGKNIEMVNDDDDNYMKKNNFKFLPAVLIQLTEKENNTMPGVELFEKGEFISAKADFYLNHCCLTPGGSLSSDPPRKYFKFTMPQDAKMNNSLQSQQPALVFQDCNESFNDALAEAHDL</sequence>
<dbReference type="InterPro" id="IPR009378">
    <property type="entry name" value="H2_N"/>
</dbReference>
<dbReference type="PANTHER" id="PTHR14324:SF3">
    <property type="entry name" value="CONDENSIN-2 COMPLEX SUBUNIT H2"/>
    <property type="match status" value="1"/>
</dbReference>
<dbReference type="GO" id="GO:0051306">
    <property type="term" value="P:mitotic sister chromatid separation"/>
    <property type="evidence" value="ECO:0007669"/>
    <property type="project" value="TreeGrafter"/>
</dbReference>
<dbReference type="Pfam" id="PF06278">
    <property type="entry name" value="CNDH2_N"/>
    <property type="match status" value="1"/>
</dbReference>
<evidence type="ECO:0000313" key="3">
    <source>
        <dbReference type="Proteomes" id="UP001497623"/>
    </source>
</evidence>
<name>A0AAV2QP52_MEGNR</name>
<gene>
    <name evidence="2" type="ORF">MNOR_LOCUS15117</name>
</gene>
<dbReference type="PANTHER" id="PTHR14324">
    <property type="entry name" value="CONDENSIN-2 COMPLEX SUBUNIT H2"/>
    <property type="match status" value="1"/>
</dbReference>
<dbReference type="GO" id="GO:0000796">
    <property type="term" value="C:condensin complex"/>
    <property type="evidence" value="ECO:0007669"/>
    <property type="project" value="TreeGrafter"/>
</dbReference>
<accession>A0AAV2QP52</accession>
<evidence type="ECO:0000259" key="1">
    <source>
        <dbReference type="Pfam" id="PF06278"/>
    </source>
</evidence>
<dbReference type="GO" id="GO:0003682">
    <property type="term" value="F:chromatin binding"/>
    <property type="evidence" value="ECO:0007669"/>
    <property type="project" value="TreeGrafter"/>
</dbReference>
<dbReference type="Proteomes" id="UP001497623">
    <property type="component" value="Unassembled WGS sequence"/>
</dbReference>
<evidence type="ECO:0000313" key="2">
    <source>
        <dbReference type="EMBL" id="CAL4094292.1"/>
    </source>
</evidence>
<keyword evidence="3" id="KW-1185">Reference proteome</keyword>
<feature type="domain" description="Condensin II complex subunit H2 N-terminal" evidence="1">
    <location>
        <begin position="14"/>
        <end position="127"/>
    </location>
</feature>
<proteinExistence type="predicted"/>
<dbReference type="AlphaFoldDB" id="A0AAV2QP52"/>
<dbReference type="GO" id="GO:0005634">
    <property type="term" value="C:nucleus"/>
    <property type="evidence" value="ECO:0007669"/>
    <property type="project" value="TreeGrafter"/>
</dbReference>
<dbReference type="EMBL" id="CAXKWB010009326">
    <property type="protein sequence ID" value="CAL4094292.1"/>
    <property type="molecule type" value="Genomic_DNA"/>
</dbReference>
<dbReference type="InterPro" id="IPR031739">
    <property type="entry name" value="Ncaph2"/>
</dbReference>
<organism evidence="2 3">
    <name type="scientific">Meganyctiphanes norvegica</name>
    <name type="common">Northern krill</name>
    <name type="synonym">Thysanopoda norvegica</name>
    <dbReference type="NCBI Taxonomy" id="48144"/>
    <lineage>
        <taxon>Eukaryota</taxon>
        <taxon>Metazoa</taxon>
        <taxon>Ecdysozoa</taxon>
        <taxon>Arthropoda</taxon>
        <taxon>Crustacea</taxon>
        <taxon>Multicrustacea</taxon>
        <taxon>Malacostraca</taxon>
        <taxon>Eumalacostraca</taxon>
        <taxon>Eucarida</taxon>
        <taxon>Euphausiacea</taxon>
        <taxon>Euphausiidae</taxon>
        <taxon>Meganyctiphanes</taxon>
    </lineage>
</organism>
<comment type="caution">
    <text evidence="2">The sequence shown here is derived from an EMBL/GenBank/DDBJ whole genome shotgun (WGS) entry which is preliminary data.</text>
</comment>
<dbReference type="GO" id="GO:0010032">
    <property type="term" value="P:meiotic chromosome condensation"/>
    <property type="evidence" value="ECO:0007669"/>
    <property type="project" value="TreeGrafter"/>
</dbReference>